<sequence length="55" mass="5757">MNTNVEMGLVPTAASHKTGGHISGVGVFIFSLVDSFVTLRDDHLHSCASFAGPIN</sequence>
<accession>A0AAV5J308</accession>
<name>A0AAV5J308_9ROSI</name>
<gene>
    <name evidence="1" type="ORF">SLEP1_g17300</name>
</gene>
<proteinExistence type="predicted"/>
<evidence type="ECO:0000313" key="2">
    <source>
        <dbReference type="Proteomes" id="UP001054252"/>
    </source>
</evidence>
<dbReference type="EMBL" id="BPVZ01000023">
    <property type="protein sequence ID" value="GKV05270.1"/>
    <property type="molecule type" value="Genomic_DNA"/>
</dbReference>
<reference evidence="1 2" key="1">
    <citation type="journal article" date="2021" name="Commun. Biol.">
        <title>The genome of Shorea leprosula (Dipterocarpaceae) highlights the ecological relevance of drought in aseasonal tropical rainforests.</title>
        <authorList>
            <person name="Ng K.K.S."/>
            <person name="Kobayashi M.J."/>
            <person name="Fawcett J.A."/>
            <person name="Hatakeyama M."/>
            <person name="Paape T."/>
            <person name="Ng C.H."/>
            <person name="Ang C.C."/>
            <person name="Tnah L.H."/>
            <person name="Lee C.T."/>
            <person name="Nishiyama T."/>
            <person name="Sese J."/>
            <person name="O'Brien M.J."/>
            <person name="Copetti D."/>
            <person name="Mohd Noor M.I."/>
            <person name="Ong R.C."/>
            <person name="Putra M."/>
            <person name="Sireger I.Z."/>
            <person name="Indrioko S."/>
            <person name="Kosugi Y."/>
            <person name="Izuno A."/>
            <person name="Isagi Y."/>
            <person name="Lee S.L."/>
            <person name="Shimizu K.K."/>
        </authorList>
    </citation>
    <scope>NUCLEOTIDE SEQUENCE [LARGE SCALE GENOMIC DNA]</scope>
    <source>
        <strain evidence="1">214</strain>
    </source>
</reference>
<evidence type="ECO:0000313" key="1">
    <source>
        <dbReference type="EMBL" id="GKV05270.1"/>
    </source>
</evidence>
<dbReference type="Proteomes" id="UP001054252">
    <property type="component" value="Unassembled WGS sequence"/>
</dbReference>
<keyword evidence="2" id="KW-1185">Reference proteome</keyword>
<organism evidence="1 2">
    <name type="scientific">Rubroshorea leprosula</name>
    <dbReference type="NCBI Taxonomy" id="152421"/>
    <lineage>
        <taxon>Eukaryota</taxon>
        <taxon>Viridiplantae</taxon>
        <taxon>Streptophyta</taxon>
        <taxon>Embryophyta</taxon>
        <taxon>Tracheophyta</taxon>
        <taxon>Spermatophyta</taxon>
        <taxon>Magnoliopsida</taxon>
        <taxon>eudicotyledons</taxon>
        <taxon>Gunneridae</taxon>
        <taxon>Pentapetalae</taxon>
        <taxon>rosids</taxon>
        <taxon>malvids</taxon>
        <taxon>Malvales</taxon>
        <taxon>Dipterocarpaceae</taxon>
        <taxon>Rubroshorea</taxon>
    </lineage>
</organism>
<comment type="caution">
    <text evidence="1">The sequence shown here is derived from an EMBL/GenBank/DDBJ whole genome shotgun (WGS) entry which is preliminary data.</text>
</comment>
<dbReference type="AlphaFoldDB" id="A0AAV5J308"/>
<protein>
    <submittedName>
        <fullName evidence="1">Uncharacterized protein</fullName>
    </submittedName>
</protein>